<protein>
    <submittedName>
        <fullName evidence="2">Uncharacterized protein</fullName>
    </submittedName>
</protein>
<organism evidence="2 3">
    <name type="scientific">Nocardia jinanensis</name>
    <dbReference type="NCBI Taxonomy" id="382504"/>
    <lineage>
        <taxon>Bacteria</taxon>
        <taxon>Bacillati</taxon>
        <taxon>Actinomycetota</taxon>
        <taxon>Actinomycetes</taxon>
        <taxon>Mycobacteriales</taxon>
        <taxon>Nocardiaceae</taxon>
        <taxon>Nocardia</taxon>
    </lineage>
</organism>
<evidence type="ECO:0000313" key="2">
    <source>
        <dbReference type="EMBL" id="GGL09304.1"/>
    </source>
</evidence>
<keyword evidence="3" id="KW-1185">Reference proteome</keyword>
<name>A0A917VSA3_9NOCA</name>
<gene>
    <name evidence="2" type="ORF">GCM10011588_24590</name>
</gene>
<dbReference type="AlphaFoldDB" id="A0A917VSA3"/>
<reference evidence="2" key="2">
    <citation type="submission" date="2020-09" db="EMBL/GenBank/DDBJ databases">
        <authorList>
            <person name="Sun Q."/>
            <person name="Zhou Y."/>
        </authorList>
    </citation>
    <scope>NUCLEOTIDE SEQUENCE</scope>
    <source>
        <strain evidence="2">CGMCC 4.3508</strain>
    </source>
</reference>
<feature type="compositionally biased region" description="Basic residues" evidence="1">
    <location>
        <begin position="96"/>
        <end position="111"/>
    </location>
</feature>
<proteinExistence type="predicted"/>
<accession>A0A917VSA3</accession>
<evidence type="ECO:0000313" key="3">
    <source>
        <dbReference type="Proteomes" id="UP000638263"/>
    </source>
</evidence>
<sequence>MNGTTNYGFVAVTPNMRSSAASRGFLALQGTGLSCLDIAGEQARIRYSHQPSIVEPQDQSIANWHPGAAFAAVGSFAIDPVTAPAVADKRPESLRKGHRATVNRRPHSRPR</sequence>
<comment type="caution">
    <text evidence="2">The sequence shown here is derived from an EMBL/GenBank/DDBJ whole genome shotgun (WGS) entry which is preliminary data.</text>
</comment>
<feature type="region of interest" description="Disordered" evidence="1">
    <location>
        <begin position="85"/>
        <end position="111"/>
    </location>
</feature>
<dbReference type="Proteomes" id="UP000638263">
    <property type="component" value="Unassembled WGS sequence"/>
</dbReference>
<dbReference type="EMBL" id="BMMH01000004">
    <property type="protein sequence ID" value="GGL09304.1"/>
    <property type="molecule type" value="Genomic_DNA"/>
</dbReference>
<reference evidence="2" key="1">
    <citation type="journal article" date="2014" name="Int. J. Syst. Evol. Microbiol.">
        <title>Complete genome sequence of Corynebacterium casei LMG S-19264T (=DSM 44701T), isolated from a smear-ripened cheese.</title>
        <authorList>
            <consortium name="US DOE Joint Genome Institute (JGI-PGF)"/>
            <person name="Walter F."/>
            <person name="Albersmeier A."/>
            <person name="Kalinowski J."/>
            <person name="Ruckert C."/>
        </authorList>
    </citation>
    <scope>NUCLEOTIDE SEQUENCE</scope>
    <source>
        <strain evidence="2">CGMCC 4.3508</strain>
    </source>
</reference>
<evidence type="ECO:0000256" key="1">
    <source>
        <dbReference type="SAM" id="MobiDB-lite"/>
    </source>
</evidence>